<gene>
    <name evidence="1" type="ORF">CYMTET_22872</name>
</gene>
<name>A0AAE0FZ24_9CHLO</name>
<comment type="caution">
    <text evidence="1">The sequence shown here is derived from an EMBL/GenBank/DDBJ whole genome shotgun (WGS) entry which is preliminary data.</text>
</comment>
<evidence type="ECO:0000313" key="2">
    <source>
        <dbReference type="Proteomes" id="UP001190700"/>
    </source>
</evidence>
<protein>
    <submittedName>
        <fullName evidence="1">Uncharacterized protein</fullName>
    </submittedName>
</protein>
<sequence>MVTLSERLDKLGKVVTTWDPSALAPLKTNFMATARDVPYRDPLPTLRETPVLEQGVYLPEDGDEVMAVVKVEASDGVYWVSLSSYLEPRQKRLSLLRACPTYGHINAHYPLFAEVQAVTGKGGSEEAMICGRAVGPLSIY</sequence>
<accession>A0AAE0FZ24</accession>
<reference evidence="1 2" key="1">
    <citation type="journal article" date="2015" name="Genome Biol. Evol.">
        <title>Comparative Genomics of a Bacterivorous Green Alga Reveals Evolutionary Causalities and Consequences of Phago-Mixotrophic Mode of Nutrition.</title>
        <authorList>
            <person name="Burns J.A."/>
            <person name="Paasch A."/>
            <person name="Narechania A."/>
            <person name="Kim E."/>
        </authorList>
    </citation>
    <scope>NUCLEOTIDE SEQUENCE [LARGE SCALE GENOMIC DNA]</scope>
    <source>
        <strain evidence="1 2">PLY_AMNH</strain>
    </source>
</reference>
<organism evidence="1 2">
    <name type="scientific">Cymbomonas tetramitiformis</name>
    <dbReference type="NCBI Taxonomy" id="36881"/>
    <lineage>
        <taxon>Eukaryota</taxon>
        <taxon>Viridiplantae</taxon>
        <taxon>Chlorophyta</taxon>
        <taxon>Pyramimonadophyceae</taxon>
        <taxon>Pyramimonadales</taxon>
        <taxon>Pyramimonadaceae</taxon>
        <taxon>Cymbomonas</taxon>
    </lineage>
</organism>
<dbReference type="Proteomes" id="UP001190700">
    <property type="component" value="Unassembled WGS sequence"/>
</dbReference>
<dbReference type="AlphaFoldDB" id="A0AAE0FZ24"/>
<dbReference type="EMBL" id="LGRX02011703">
    <property type="protein sequence ID" value="KAK3268642.1"/>
    <property type="molecule type" value="Genomic_DNA"/>
</dbReference>
<keyword evidence="2" id="KW-1185">Reference proteome</keyword>
<evidence type="ECO:0000313" key="1">
    <source>
        <dbReference type="EMBL" id="KAK3268642.1"/>
    </source>
</evidence>
<proteinExistence type="predicted"/>